<dbReference type="GO" id="GO:0009753">
    <property type="term" value="P:response to jasmonic acid"/>
    <property type="evidence" value="ECO:0007669"/>
    <property type="project" value="UniProtKB-ARBA"/>
</dbReference>
<keyword evidence="1" id="KW-0186">Copper</keyword>
<dbReference type="InterPro" id="IPR036460">
    <property type="entry name" value="Cu_amine_oxidase_C_sf"/>
</dbReference>
<dbReference type="Gene3D" id="2.70.98.20">
    <property type="entry name" value="Copper amine oxidase, catalytic domain"/>
    <property type="match status" value="2"/>
</dbReference>
<dbReference type="PANTHER" id="PTHR10638:SF87">
    <property type="entry name" value="AMINE OXIDASE [COPPER-CONTAINING] ALPHA 2, PEROXISOMAL-RELATED"/>
    <property type="match status" value="1"/>
</dbReference>
<organism evidence="3 4">
    <name type="scientific">Eruca vesicaria subsp. sativa</name>
    <name type="common">Garden rocket</name>
    <name type="synonym">Eruca sativa</name>
    <dbReference type="NCBI Taxonomy" id="29727"/>
    <lineage>
        <taxon>Eukaryota</taxon>
        <taxon>Viridiplantae</taxon>
        <taxon>Streptophyta</taxon>
        <taxon>Embryophyta</taxon>
        <taxon>Tracheophyta</taxon>
        <taxon>Spermatophyta</taxon>
        <taxon>Magnoliopsida</taxon>
        <taxon>eudicotyledons</taxon>
        <taxon>Gunneridae</taxon>
        <taxon>Pentapetalae</taxon>
        <taxon>rosids</taxon>
        <taxon>malvids</taxon>
        <taxon>Brassicales</taxon>
        <taxon>Brassicaceae</taxon>
        <taxon>Brassiceae</taxon>
        <taxon>Eruca</taxon>
    </lineage>
</organism>
<evidence type="ECO:0000313" key="4">
    <source>
        <dbReference type="Proteomes" id="UP001642260"/>
    </source>
</evidence>
<dbReference type="SUPFAM" id="SSF49998">
    <property type="entry name" value="Amine oxidase catalytic domain"/>
    <property type="match status" value="1"/>
</dbReference>
<dbReference type="GO" id="GO:0009308">
    <property type="term" value="P:amine metabolic process"/>
    <property type="evidence" value="ECO:0007669"/>
    <property type="project" value="UniProtKB-UniRule"/>
</dbReference>
<dbReference type="EC" id="1.4.3.-" evidence="1"/>
<comment type="PTM">
    <text evidence="1">Topaquinone (TPQ) is generated by copper-dependent autoxidation of a specific tyrosyl residue.</text>
</comment>
<comment type="cofactor">
    <cofactor evidence="1">
        <name>Cu cation</name>
        <dbReference type="ChEBI" id="CHEBI:23378"/>
    </cofactor>
    <text evidence="1">Contains 1 topaquinone per subunit.</text>
</comment>
<keyword evidence="1" id="KW-0479">Metal-binding</keyword>
<reference evidence="3 4" key="1">
    <citation type="submission" date="2022-03" db="EMBL/GenBank/DDBJ databases">
        <authorList>
            <person name="Macdonald S."/>
            <person name="Ahmed S."/>
            <person name="Newling K."/>
        </authorList>
    </citation>
    <scope>NUCLEOTIDE SEQUENCE [LARGE SCALE GENOMIC DNA]</scope>
</reference>
<keyword evidence="4" id="KW-1185">Reference proteome</keyword>
<protein>
    <recommendedName>
        <fullName evidence="1">Amine oxidase</fullName>
        <ecNumber evidence="1">1.4.3.-</ecNumber>
    </recommendedName>
</protein>
<dbReference type="InterPro" id="IPR000269">
    <property type="entry name" value="Cu_amine_oxidase"/>
</dbReference>
<accession>A0ABC8J283</accession>
<sequence>MPLEVKPVEYVHISEIKEDDIFGTIVAENTVAVNHDHFVTFRLDLDIGKDSFVRTKLMTKRTPRSVSTPRKSHWTTKRKIAKTEAEARVKLGLSPEELMVVNPNRRTKHGNEVGYCLLPGPFSGPLLTEDVTHRFGQRLLTTTYGSLPITSRRFGLAVCTLIVAKATTRWQYGPKVMWHTIGFHHVPSQEDFPTMPTLSCSFELRPTNFFEQNPVLKSKSVKITSAKNCSPKND</sequence>
<dbReference type="AlphaFoldDB" id="A0ABC8J283"/>
<dbReference type="PANTHER" id="PTHR10638">
    <property type="entry name" value="COPPER AMINE OXIDASE"/>
    <property type="match status" value="1"/>
</dbReference>
<dbReference type="InterPro" id="IPR015798">
    <property type="entry name" value="Cu_amine_oxidase_C"/>
</dbReference>
<evidence type="ECO:0000313" key="3">
    <source>
        <dbReference type="EMBL" id="CAH8300342.1"/>
    </source>
</evidence>
<dbReference type="EMBL" id="CAKOAT010053711">
    <property type="protein sequence ID" value="CAH8300342.1"/>
    <property type="molecule type" value="Genomic_DNA"/>
</dbReference>
<dbReference type="Pfam" id="PF01179">
    <property type="entry name" value="Cu_amine_oxid"/>
    <property type="match status" value="2"/>
</dbReference>
<name>A0ABC8J283_ERUVS</name>
<feature type="domain" description="Copper amine oxidase catalytic" evidence="2">
    <location>
        <begin position="13"/>
        <end position="128"/>
    </location>
</feature>
<dbReference type="InterPro" id="IPR049947">
    <property type="entry name" value="Cu_Am_Ox_Cu-bd"/>
</dbReference>
<keyword evidence="1" id="KW-0560">Oxidoreductase</keyword>
<comment type="similarity">
    <text evidence="1">Belongs to the copper/topaquinone oxidase family.</text>
</comment>
<gene>
    <name evidence="3" type="ORF">ERUC_LOCUS2739</name>
</gene>
<comment type="caution">
    <text evidence="3">The sequence shown here is derived from an EMBL/GenBank/DDBJ whole genome shotgun (WGS) entry which is preliminary data.</text>
</comment>
<dbReference type="PROSITE" id="PS01165">
    <property type="entry name" value="COPPER_AMINE_OXID_2"/>
    <property type="match status" value="1"/>
</dbReference>
<evidence type="ECO:0000259" key="2">
    <source>
        <dbReference type="Pfam" id="PF01179"/>
    </source>
</evidence>
<proteinExistence type="inferred from homology"/>
<dbReference type="Proteomes" id="UP001642260">
    <property type="component" value="Unassembled WGS sequence"/>
</dbReference>
<dbReference type="GO" id="GO:0046872">
    <property type="term" value="F:metal ion binding"/>
    <property type="evidence" value="ECO:0007669"/>
    <property type="project" value="UniProtKB-KW"/>
</dbReference>
<keyword evidence="1" id="KW-0801">TPQ</keyword>
<feature type="domain" description="Copper amine oxidase catalytic" evidence="2">
    <location>
        <begin position="176"/>
        <end position="216"/>
    </location>
</feature>
<dbReference type="GO" id="GO:0016491">
    <property type="term" value="F:oxidoreductase activity"/>
    <property type="evidence" value="ECO:0007669"/>
    <property type="project" value="UniProtKB-KW"/>
</dbReference>
<evidence type="ECO:0000256" key="1">
    <source>
        <dbReference type="RuleBase" id="RU000672"/>
    </source>
</evidence>